<evidence type="ECO:0000256" key="1">
    <source>
        <dbReference type="ARBA" id="ARBA00023002"/>
    </source>
</evidence>
<gene>
    <name evidence="4" type="ORF">EXIGLDRAFT_560078</name>
</gene>
<evidence type="ECO:0000313" key="4">
    <source>
        <dbReference type="EMBL" id="KZV86947.1"/>
    </source>
</evidence>
<feature type="non-terminal residue" evidence="4">
    <location>
        <position position="1"/>
    </location>
</feature>
<dbReference type="InterPro" id="IPR036291">
    <property type="entry name" value="NAD(P)-bd_dom_sf"/>
</dbReference>
<dbReference type="Gene3D" id="3.40.50.720">
    <property type="entry name" value="NAD(P)-binding Rossmann-like Domain"/>
    <property type="match status" value="1"/>
</dbReference>
<dbReference type="InterPro" id="IPR050425">
    <property type="entry name" value="NAD(P)_dehydrat-like"/>
</dbReference>
<dbReference type="InParanoid" id="A0A165EHI7"/>
<keyword evidence="1" id="KW-0560">Oxidoreductase</keyword>
<evidence type="ECO:0000313" key="5">
    <source>
        <dbReference type="Proteomes" id="UP000077266"/>
    </source>
</evidence>
<dbReference type="Proteomes" id="UP000077266">
    <property type="component" value="Unassembled WGS sequence"/>
</dbReference>
<dbReference type="Pfam" id="PF01370">
    <property type="entry name" value="Epimerase"/>
    <property type="match status" value="1"/>
</dbReference>
<feature type="non-terminal residue" evidence="4">
    <location>
        <position position="168"/>
    </location>
</feature>
<dbReference type="SUPFAM" id="SSF51735">
    <property type="entry name" value="NAD(P)-binding Rossmann-fold domains"/>
    <property type="match status" value="1"/>
</dbReference>
<name>A0A165EHI7_EXIGL</name>
<proteinExistence type="inferred from homology"/>
<protein>
    <recommendedName>
        <fullName evidence="3">NAD-dependent epimerase/dehydratase domain-containing protein</fullName>
    </recommendedName>
</protein>
<dbReference type="InterPro" id="IPR001509">
    <property type="entry name" value="Epimerase_deHydtase"/>
</dbReference>
<dbReference type="AlphaFoldDB" id="A0A165EHI7"/>
<feature type="domain" description="NAD-dependent epimerase/dehydratase" evidence="3">
    <location>
        <begin position="5"/>
        <end position="99"/>
    </location>
</feature>
<dbReference type="OrthoDB" id="2735536at2759"/>
<dbReference type="GO" id="GO:0016616">
    <property type="term" value="F:oxidoreductase activity, acting on the CH-OH group of donors, NAD or NADP as acceptor"/>
    <property type="evidence" value="ECO:0007669"/>
    <property type="project" value="TreeGrafter"/>
</dbReference>
<dbReference type="PANTHER" id="PTHR10366:SF564">
    <property type="entry name" value="STEROL-4-ALPHA-CARBOXYLATE 3-DEHYDROGENASE, DECARBOXYLATING"/>
    <property type="match status" value="1"/>
</dbReference>
<evidence type="ECO:0000256" key="2">
    <source>
        <dbReference type="ARBA" id="ARBA00023445"/>
    </source>
</evidence>
<organism evidence="4 5">
    <name type="scientific">Exidia glandulosa HHB12029</name>
    <dbReference type="NCBI Taxonomy" id="1314781"/>
    <lineage>
        <taxon>Eukaryota</taxon>
        <taxon>Fungi</taxon>
        <taxon>Dikarya</taxon>
        <taxon>Basidiomycota</taxon>
        <taxon>Agaricomycotina</taxon>
        <taxon>Agaricomycetes</taxon>
        <taxon>Auriculariales</taxon>
        <taxon>Exidiaceae</taxon>
        <taxon>Exidia</taxon>
    </lineage>
</organism>
<dbReference type="STRING" id="1314781.A0A165EHI7"/>
<evidence type="ECO:0000259" key="3">
    <source>
        <dbReference type="Pfam" id="PF01370"/>
    </source>
</evidence>
<reference evidence="4 5" key="1">
    <citation type="journal article" date="2016" name="Mol. Biol. Evol.">
        <title>Comparative Genomics of Early-Diverging Mushroom-Forming Fungi Provides Insights into the Origins of Lignocellulose Decay Capabilities.</title>
        <authorList>
            <person name="Nagy L.G."/>
            <person name="Riley R."/>
            <person name="Tritt A."/>
            <person name="Adam C."/>
            <person name="Daum C."/>
            <person name="Floudas D."/>
            <person name="Sun H."/>
            <person name="Yadav J.S."/>
            <person name="Pangilinan J."/>
            <person name="Larsson K.H."/>
            <person name="Matsuura K."/>
            <person name="Barry K."/>
            <person name="Labutti K."/>
            <person name="Kuo R."/>
            <person name="Ohm R.A."/>
            <person name="Bhattacharya S.S."/>
            <person name="Shirouzu T."/>
            <person name="Yoshinaga Y."/>
            <person name="Martin F.M."/>
            <person name="Grigoriev I.V."/>
            <person name="Hibbett D.S."/>
        </authorList>
    </citation>
    <scope>NUCLEOTIDE SEQUENCE [LARGE SCALE GENOMIC DNA]</scope>
    <source>
        <strain evidence="4 5">HHB12029</strain>
    </source>
</reference>
<keyword evidence="5" id="KW-1185">Reference proteome</keyword>
<dbReference type="PANTHER" id="PTHR10366">
    <property type="entry name" value="NAD DEPENDENT EPIMERASE/DEHYDRATASE"/>
    <property type="match status" value="1"/>
</dbReference>
<dbReference type="EMBL" id="KV426140">
    <property type="protein sequence ID" value="KZV86947.1"/>
    <property type="molecule type" value="Genomic_DNA"/>
</dbReference>
<comment type="similarity">
    <text evidence="2">Belongs to the NAD(P)-dependent epimerase/dehydratase family. Dihydroflavonol-4-reductase subfamily.</text>
</comment>
<accession>A0A165EHI7</accession>
<sequence length="168" mass="18131">SAVGAYHGSKTFAEKSAYEFLGNEKPSFDIVTLNPPMVFGPILNAQTATSLNESSTFIYNILAGKTEGKLLSPGLHLWADVRDVARAHILAFQTPAASNQRFLLEADGIYNAQEIADVLRKHFPEQSIPVGTPGGGLGLKDSDIYLADNSKSKEVIGMQYGSLEDMLI</sequence>